<dbReference type="OMA" id="ATRHDQF"/>
<sequence length="627" mass="73120">MVLIRRFTTSARLWKQEFDIDKCVERITRNLAYRDDFPYLFDAYDTIIQRHRSWNINKYPVKETTIFSENLETDDTKDQRRKIINTSNYRAPSATYINFLKTLYPSKLHTSLHLGQQPSPNSHGPIENMLKYQNINHDLLYQRFCSLPRPAFLHMRPQHAEDFLSKFLTRRDFTKPSLLSSSSTLGPIATIRAYQESIEKRTEYVDMCSHVFQDLRDSGLPTTSSERNKLFYYLYHKDRHDVLKLVDKAVSLCDSDTPLLNFTPRKFDWSAYKTFINQFELDEDTANMLLSLAIRHKQPAIVSDILDKVGIDSERTASLVLDAQLNPYWSKNLPQTTIPALEYCSRTHLDISTVNKIIKYLVHRGHIRLAEKILKHFNPKESLATNKHLITYKQLTPEDVQLYETTLKSYDEFLRLNDQKRDYKLFPTEDTFLPLIEFYSSQHQFDHALRLMDVMEMGFGLPLTTRIFRAVVEIFKHISIEQGSNYSLEKFRYLLARILLCHSYSYRVVDDTTYGSLTSDLTVPPSLEPYLSPFLNNAEPALPYNRGTFLKLKDDLMSSIFMAAIHVINDSSLAHQISESHILLKKTVADLRKSNDRRSDSAKAVYINDGVTYAKREALFELMEMIV</sequence>
<organism evidence="1 2">
    <name type="scientific">Meyerozyma guilliermondii (strain ATCC 6260 / CBS 566 / DSM 6381 / JCM 1539 / NBRC 10279 / NRRL Y-324)</name>
    <name type="common">Yeast</name>
    <name type="synonym">Candida guilliermondii</name>
    <dbReference type="NCBI Taxonomy" id="294746"/>
    <lineage>
        <taxon>Eukaryota</taxon>
        <taxon>Fungi</taxon>
        <taxon>Dikarya</taxon>
        <taxon>Ascomycota</taxon>
        <taxon>Saccharomycotina</taxon>
        <taxon>Pichiomycetes</taxon>
        <taxon>Debaryomycetaceae</taxon>
        <taxon>Meyerozyma</taxon>
    </lineage>
</organism>
<dbReference type="GeneID" id="5126294"/>
<keyword evidence="2" id="KW-1185">Reference proteome</keyword>
<dbReference type="InParanoid" id="A5DKB2"/>
<dbReference type="OrthoDB" id="4017550at2759"/>
<dbReference type="KEGG" id="pgu:PGUG_03713"/>
<dbReference type="eggNOG" id="ENOG502RPYD">
    <property type="taxonomic scope" value="Eukaryota"/>
</dbReference>
<name>A5DKB2_PICGU</name>
<dbReference type="VEuPathDB" id="FungiDB:PGUG_03713"/>
<dbReference type="Gene3D" id="1.25.40.10">
    <property type="entry name" value="Tetratricopeptide repeat domain"/>
    <property type="match status" value="1"/>
</dbReference>
<evidence type="ECO:0000313" key="1">
    <source>
        <dbReference type="EMBL" id="EDK39615.2"/>
    </source>
</evidence>
<reference evidence="1 2" key="1">
    <citation type="journal article" date="2009" name="Nature">
        <title>Evolution of pathogenicity and sexual reproduction in eight Candida genomes.</title>
        <authorList>
            <person name="Butler G."/>
            <person name="Rasmussen M.D."/>
            <person name="Lin M.F."/>
            <person name="Santos M.A."/>
            <person name="Sakthikumar S."/>
            <person name="Munro C.A."/>
            <person name="Rheinbay E."/>
            <person name="Grabherr M."/>
            <person name="Forche A."/>
            <person name="Reedy J.L."/>
            <person name="Agrafioti I."/>
            <person name="Arnaud M.B."/>
            <person name="Bates S."/>
            <person name="Brown A.J."/>
            <person name="Brunke S."/>
            <person name="Costanzo M.C."/>
            <person name="Fitzpatrick D.A."/>
            <person name="de Groot P.W."/>
            <person name="Harris D."/>
            <person name="Hoyer L.L."/>
            <person name="Hube B."/>
            <person name="Klis F.M."/>
            <person name="Kodira C."/>
            <person name="Lennard N."/>
            <person name="Logue M.E."/>
            <person name="Martin R."/>
            <person name="Neiman A.M."/>
            <person name="Nikolaou E."/>
            <person name="Quail M.A."/>
            <person name="Quinn J."/>
            <person name="Santos M.C."/>
            <person name="Schmitzberger F.F."/>
            <person name="Sherlock G."/>
            <person name="Shah P."/>
            <person name="Silverstein K.A."/>
            <person name="Skrzypek M.S."/>
            <person name="Soll D."/>
            <person name="Staggs R."/>
            <person name="Stansfield I."/>
            <person name="Stumpf M.P."/>
            <person name="Sudbery P.E."/>
            <person name="Srikantha T."/>
            <person name="Zeng Q."/>
            <person name="Berman J."/>
            <person name="Berriman M."/>
            <person name="Heitman J."/>
            <person name="Gow N.A."/>
            <person name="Lorenz M.C."/>
            <person name="Birren B.W."/>
            <person name="Kellis M."/>
            <person name="Cuomo C.A."/>
        </authorList>
    </citation>
    <scope>NUCLEOTIDE SEQUENCE [LARGE SCALE GENOMIC DNA]</scope>
    <source>
        <strain evidence="2">ATCC 6260 / CBS 566 / DSM 6381 / JCM 1539 / NBRC 10279 / NRRL Y-324</strain>
    </source>
</reference>
<dbReference type="Proteomes" id="UP000001997">
    <property type="component" value="Unassembled WGS sequence"/>
</dbReference>
<gene>
    <name evidence="1" type="ORF">PGUG_03713</name>
</gene>
<dbReference type="RefSeq" id="XP_001484332.2">
    <property type="nucleotide sequence ID" value="XM_001484282.1"/>
</dbReference>
<dbReference type="HOGENOM" id="CLU_449041_0_0_1"/>
<dbReference type="STRING" id="294746.A5DKB2"/>
<dbReference type="InterPro" id="IPR011990">
    <property type="entry name" value="TPR-like_helical_dom_sf"/>
</dbReference>
<accession>A5DKB2</accession>
<dbReference type="AlphaFoldDB" id="A5DKB2"/>
<evidence type="ECO:0000313" key="2">
    <source>
        <dbReference type="Proteomes" id="UP000001997"/>
    </source>
</evidence>
<protein>
    <submittedName>
        <fullName evidence="1">Uncharacterized protein</fullName>
    </submittedName>
</protein>
<dbReference type="EMBL" id="CH408158">
    <property type="protein sequence ID" value="EDK39615.2"/>
    <property type="molecule type" value="Genomic_DNA"/>
</dbReference>
<proteinExistence type="predicted"/>